<dbReference type="InterPro" id="IPR025724">
    <property type="entry name" value="GAG-pre-integrase_dom"/>
</dbReference>
<dbReference type="PROSITE" id="PS50158">
    <property type="entry name" value="ZF_CCHC"/>
    <property type="match status" value="1"/>
</dbReference>
<keyword evidence="7" id="KW-0479">Metal-binding</keyword>
<keyword evidence="3" id="KW-0805">Transcription regulation</keyword>
<dbReference type="PANTHER" id="PTHR31140">
    <property type="entry name" value="B3 DOMAIN-CONTAINING TRANSCRIPTION FACTOR ABI3"/>
    <property type="match status" value="1"/>
</dbReference>
<dbReference type="Pfam" id="PF00098">
    <property type="entry name" value="zf-CCHC"/>
    <property type="match status" value="1"/>
</dbReference>
<comment type="subcellular location">
    <subcellularLocation>
        <location evidence="1">Nucleus</location>
    </subcellularLocation>
</comment>
<comment type="caution">
    <text evidence="12">The sequence shown here is derived from an EMBL/GenBank/DDBJ whole genome shotgun (WGS) entry which is preliminary data.</text>
</comment>
<dbReference type="InterPro" id="IPR044800">
    <property type="entry name" value="LEC2-like"/>
</dbReference>
<dbReference type="Pfam" id="PF07727">
    <property type="entry name" value="RVT_2"/>
    <property type="match status" value="2"/>
</dbReference>
<dbReference type="SMART" id="SM00343">
    <property type="entry name" value="ZnF_C2HC"/>
    <property type="match status" value="1"/>
</dbReference>
<dbReference type="InterPro" id="IPR043502">
    <property type="entry name" value="DNA/RNA_pol_sf"/>
</dbReference>
<dbReference type="SUPFAM" id="SSF56672">
    <property type="entry name" value="DNA/RNA polymerases"/>
    <property type="match status" value="1"/>
</dbReference>
<evidence type="ECO:0000256" key="6">
    <source>
        <dbReference type="ARBA" id="ARBA00023242"/>
    </source>
</evidence>
<keyword evidence="13" id="KW-1185">Reference proteome</keyword>
<keyword evidence="7" id="KW-0863">Zinc-finger</keyword>
<dbReference type="CDD" id="cd10017">
    <property type="entry name" value="B3_DNA"/>
    <property type="match status" value="1"/>
</dbReference>
<evidence type="ECO:0000256" key="7">
    <source>
        <dbReference type="PROSITE-ProRule" id="PRU00047"/>
    </source>
</evidence>
<feature type="domain" description="Integrase catalytic" evidence="11">
    <location>
        <begin position="1280"/>
        <end position="1390"/>
    </location>
</feature>
<dbReference type="Gene3D" id="2.40.330.10">
    <property type="entry name" value="DNA-binding pseudobarrel domain"/>
    <property type="match status" value="1"/>
</dbReference>
<dbReference type="CDD" id="cd09272">
    <property type="entry name" value="RNase_HI_RT_Ty1"/>
    <property type="match status" value="1"/>
</dbReference>
<evidence type="ECO:0000256" key="8">
    <source>
        <dbReference type="SAM" id="MobiDB-lite"/>
    </source>
</evidence>
<evidence type="ECO:0000256" key="2">
    <source>
        <dbReference type="ARBA" id="ARBA00022750"/>
    </source>
</evidence>
<dbReference type="Pfam" id="PF14223">
    <property type="entry name" value="Retrotran_gag_2"/>
    <property type="match status" value="1"/>
</dbReference>
<dbReference type="SMART" id="SM01019">
    <property type="entry name" value="B3"/>
    <property type="match status" value="1"/>
</dbReference>
<dbReference type="SUPFAM" id="SSF101936">
    <property type="entry name" value="DNA-binding pseudobarrel domain"/>
    <property type="match status" value="1"/>
</dbReference>
<evidence type="ECO:0000259" key="11">
    <source>
        <dbReference type="PROSITE" id="PS50994"/>
    </source>
</evidence>
<dbReference type="InterPro" id="IPR001878">
    <property type="entry name" value="Znf_CCHC"/>
</dbReference>
<feature type="domain" description="TF-B3" evidence="10">
    <location>
        <begin position="741"/>
        <end position="845"/>
    </location>
</feature>
<gene>
    <name evidence="12" type="ORF">F3Y22_tig00116982pilonHSYRG00068</name>
</gene>
<keyword evidence="2" id="KW-0378">Hydrolase</keyword>
<dbReference type="InterPro" id="IPR003340">
    <property type="entry name" value="B3_DNA-bd"/>
</dbReference>
<protein>
    <submittedName>
        <fullName evidence="12">Alpha/beta-Hydrolases superfamily protein isoform 1</fullName>
    </submittedName>
</protein>
<dbReference type="Pfam" id="PF13966">
    <property type="entry name" value="zf-RVT"/>
    <property type="match status" value="1"/>
</dbReference>
<dbReference type="GO" id="GO:0005634">
    <property type="term" value="C:nucleus"/>
    <property type="evidence" value="ECO:0007669"/>
    <property type="project" value="UniProtKB-SubCell"/>
</dbReference>
<dbReference type="PANTHER" id="PTHR31140:SF70">
    <property type="entry name" value="B3 DOMAIN-CONTAINING PROTEIN OS11G0156000"/>
    <property type="match status" value="1"/>
</dbReference>
<dbReference type="InterPro" id="IPR036397">
    <property type="entry name" value="RNaseH_sf"/>
</dbReference>
<dbReference type="PROSITE" id="PS50863">
    <property type="entry name" value="B3"/>
    <property type="match status" value="1"/>
</dbReference>
<feature type="region of interest" description="Disordered" evidence="8">
    <location>
        <begin position="1443"/>
        <end position="1472"/>
    </location>
</feature>
<dbReference type="Pfam" id="PF13976">
    <property type="entry name" value="gag_pre-integrs"/>
    <property type="match status" value="1"/>
</dbReference>
<proteinExistence type="predicted"/>
<keyword evidence="5" id="KW-0804">Transcription</keyword>
<dbReference type="InterPro" id="IPR015300">
    <property type="entry name" value="DNA-bd_pseudobarrel_sf"/>
</dbReference>
<dbReference type="InterPro" id="IPR036875">
    <property type="entry name" value="Znf_CCHC_sf"/>
</dbReference>
<keyword evidence="2" id="KW-0064">Aspartyl protease</keyword>
<evidence type="ECO:0000313" key="12">
    <source>
        <dbReference type="EMBL" id="KAE8657786.1"/>
    </source>
</evidence>
<evidence type="ECO:0000256" key="3">
    <source>
        <dbReference type="ARBA" id="ARBA00023015"/>
    </source>
</evidence>
<dbReference type="GO" id="GO:0008270">
    <property type="term" value="F:zinc ion binding"/>
    <property type="evidence" value="ECO:0007669"/>
    <property type="project" value="UniProtKB-KW"/>
</dbReference>
<name>A0A6A2X6X8_HIBSY</name>
<reference evidence="12" key="1">
    <citation type="submission" date="2019-09" db="EMBL/GenBank/DDBJ databases">
        <title>Draft genome information of white flower Hibiscus syriacus.</title>
        <authorList>
            <person name="Kim Y.-M."/>
        </authorList>
    </citation>
    <scope>NUCLEOTIDE SEQUENCE [LARGE SCALE GENOMIC DNA]</scope>
    <source>
        <strain evidence="12">YM2019G1</strain>
    </source>
</reference>
<dbReference type="EMBL" id="VEPZ02001754">
    <property type="protein sequence ID" value="KAE8657786.1"/>
    <property type="molecule type" value="Genomic_DNA"/>
</dbReference>
<feature type="compositionally biased region" description="Basic residues" evidence="8">
    <location>
        <begin position="1050"/>
        <end position="1061"/>
    </location>
</feature>
<keyword evidence="7" id="KW-0862">Zinc</keyword>
<dbReference type="InterPro" id="IPR013103">
    <property type="entry name" value="RVT_2"/>
</dbReference>
<evidence type="ECO:0000256" key="5">
    <source>
        <dbReference type="ARBA" id="ARBA00023163"/>
    </source>
</evidence>
<keyword evidence="4" id="KW-0238">DNA-binding</keyword>
<evidence type="ECO:0000313" key="13">
    <source>
        <dbReference type="Proteomes" id="UP000436088"/>
    </source>
</evidence>
<dbReference type="GO" id="GO:0004190">
    <property type="term" value="F:aspartic-type endopeptidase activity"/>
    <property type="evidence" value="ECO:0007669"/>
    <property type="project" value="UniProtKB-KW"/>
</dbReference>
<dbReference type="GO" id="GO:0015074">
    <property type="term" value="P:DNA integration"/>
    <property type="evidence" value="ECO:0007669"/>
    <property type="project" value="InterPro"/>
</dbReference>
<dbReference type="Gene3D" id="4.10.60.10">
    <property type="entry name" value="Zinc finger, CCHC-type"/>
    <property type="match status" value="1"/>
</dbReference>
<evidence type="ECO:0000256" key="1">
    <source>
        <dbReference type="ARBA" id="ARBA00004123"/>
    </source>
</evidence>
<dbReference type="InterPro" id="IPR001584">
    <property type="entry name" value="Integrase_cat-core"/>
</dbReference>
<keyword evidence="2" id="KW-0645">Protease</keyword>
<organism evidence="12 13">
    <name type="scientific">Hibiscus syriacus</name>
    <name type="common">Rose of Sharon</name>
    <dbReference type="NCBI Taxonomy" id="106335"/>
    <lineage>
        <taxon>Eukaryota</taxon>
        <taxon>Viridiplantae</taxon>
        <taxon>Streptophyta</taxon>
        <taxon>Embryophyta</taxon>
        <taxon>Tracheophyta</taxon>
        <taxon>Spermatophyta</taxon>
        <taxon>Magnoliopsida</taxon>
        <taxon>eudicotyledons</taxon>
        <taxon>Gunneridae</taxon>
        <taxon>Pentapetalae</taxon>
        <taxon>rosids</taxon>
        <taxon>malvids</taxon>
        <taxon>Malvales</taxon>
        <taxon>Malvaceae</taxon>
        <taxon>Malvoideae</taxon>
        <taxon>Hibiscus</taxon>
    </lineage>
</organism>
<dbReference type="GO" id="GO:0003700">
    <property type="term" value="F:DNA-binding transcription factor activity"/>
    <property type="evidence" value="ECO:0007669"/>
    <property type="project" value="InterPro"/>
</dbReference>
<dbReference type="InterPro" id="IPR012337">
    <property type="entry name" value="RNaseH-like_sf"/>
</dbReference>
<evidence type="ECO:0000259" key="10">
    <source>
        <dbReference type="PROSITE" id="PS50863"/>
    </source>
</evidence>
<dbReference type="Gene3D" id="3.30.420.10">
    <property type="entry name" value="Ribonuclease H-like superfamily/Ribonuclease H"/>
    <property type="match status" value="1"/>
</dbReference>
<dbReference type="GO" id="GO:0003677">
    <property type="term" value="F:DNA binding"/>
    <property type="evidence" value="ECO:0007669"/>
    <property type="project" value="UniProtKB-KW"/>
</dbReference>
<keyword evidence="6" id="KW-0539">Nucleus</keyword>
<dbReference type="InterPro" id="IPR026960">
    <property type="entry name" value="RVT-Znf"/>
</dbReference>
<feature type="domain" description="CCHC-type" evidence="9">
    <location>
        <begin position="1065"/>
        <end position="1079"/>
    </location>
</feature>
<dbReference type="PROSITE" id="PS50994">
    <property type="entry name" value="INTEGRASE"/>
    <property type="match status" value="1"/>
</dbReference>
<dbReference type="Pfam" id="PF02362">
    <property type="entry name" value="B3"/>
    <property type="match status" value="1"/>
</dbReference>
<evidence type="ECO:0000259" key="9">
    <source>
        <dbReference type="PROSITE" id="PS50158"/>
    </source>
</evidence>
<dbReference type="InterPro" id="IPR054722">
    <property type="entry name" value="PolX-like_BBD"/>
</dbReference>
<feature type="compositionally biased region" description="Basic and acidic residues" evidence="8">
    <location>
        <begin position="1017"/>
        <end position="1026"/>
    </location>
</feature>
<sequence length="1986" mass="229178">MNTENLAPPDNNSPTTNQTQLVKQTNQNQFQEMNQRRKEQADEALIVIVGNTLLQYASPNPIIRSKLWEILSNLNPYNNAPWILGGIDKALRKCNSSRLSNIEFDLKIELDTIFRHEELLWAQRARCKWIAHGDKNSKYFHSCTIAKGRRKRITTLKIDSDVWCDDQKILKKHVKEFYEKLFTRDLSINQNLDDQRLFPELKKYHWDWLEKSVDNNEIKEVLFIMSPLKAPRLDGFHVTFNQNNWTRVDNPERITQFRPIILYQVIYKIIMKVIVNRLKHILPTVISQTSFIPGRVITDNIILAQETTLNRFCCNSGQKVNLQKYNIYYSNNVDAQTRNFITNKLNIKEVKNLGIYLGVPLLHNRINKHTYSSIIQRVKDRLTGWKAKALSLAGRIMLAKSVLSSIPAYTMQSILIPKGVCNELERLTMNFIWGNTNEQKGLHLVNWDTLCKPTWDWNRITKLLPDQILNWLNATPPPVDEFMTDSPGWILSEKRVLSVNFAYKWISNININMDGKLWSSIAKHKNMPRVKTFLWLIGGNKILTNSERKRRHMTIDESCPMRGYEIEDINHTLRFYPKALTIWVELIDHRKMDRFLSKSMEEWVIENLEATQSLIARTKNWLTFISFVIWFIWKRMNQLGINQTRRNTQYRWQKPEINYCKINTDGTRNQNNGDATCGAVARDYKGNWLWGFDRKIVKKSTLMEPTQSSPSSNLHNNHPSTFFFANNPHEYPQLHEREPMFEKPLTPSDVGKLNRLVIPKQHAEKHFPLARPDSLDKVLLLSFEDESGKCWRFRYSYWNSSQSYVLTKGWSRYVKEKQLDAGDVILFQRHRLDADRLFIGWRRRGAAVDVGNAVMGNISGGGGDERWCGRGLYHGANVPYQHDCLHAGSMAQYQVPGGNPKRTDMKFPSFRGFANGKTASAMIQLNPWPDEVLSSIEEKKTAKEIWDHLTKLYEATSLHNKIFLKRKLYTLREQERDELLLQSLPDSYDQLIINLTNSNVTSLVFDDVAVAVLQEENRRKNKEDRQVNLQQAKALTTMRGRSTERGQSSSHKHGRSKSRSKKNLKCYNCGKKGHLKNDCWSLNKNSNPQGNTANTSDDGDALCCEASTTVEGRKRFADIWLIDSGATYHMTSRREWFHHYEPVSGGSVYSCNDHALEIVGVGTIKLKMYDRTIKVVRDVRHVKGLKKNLLSYGLLDNNASKIETRKGIMKVFRGALVFRFYNDMASELGHMSEQGMKVPVEQKLLPGLTKVSLTLCEHCITSKQHRLKFNKSNSRGKNVLELVHSDVWQAPVTSLGGAKYFVSFIDDYSRRCWVYPIKKKSDVFLTFKNFKARVELDSGNKIKCFRTDNGGEYTSEEFDDFYRKEGIKRQFTVANTPQQNGVAERMNRTFVRDVQLPRNFKVGSKIQEMQILGINYKEKKTMIALKSHRLLIYMWKKEFEEGDSSEAEPAHDEQEPESSEAPTTRQSDRVRRRPNWHSDYVIEGNIAYCLLTEDGEPSIYQEAINSSDASLWMMAIQEEIEALHKNNTWDLVPLPQGRKPIGNKWVFKIKRNGDDKVERYRARLVVKGYAQKRRLNKSLYGLKQAPRCWYKRFDSFIMCLGYNRLNADPCAYFKRSGDNDFVILLLEFEMKDLGSANKILGMQIHRDRSNRKIWLSQKNYLKKILSRFSMQDCKPISTPLPINFKLSSSMSPSSEEERMEMSRVPYASAVGSLMFAMICTRPDIAQAVGVVSRYMANPGKEHWNIVKRILRYIKGTSNVALCYGGSNLLINGYVDSDYAGDLDKSKSTTGYVFKVAGGAVSWVSKLQSVVATSTTEAEYVAATQASKEAIWLKMLLEELGHNQEYYHFIREKVEEGTVDMQKIHTKDNIVDFMTKAINADKFTWCRSSCSLSDTSIIQIIINSSIQITENVLHNSPMSSTRVVHILTDLVDDKAHQSSLVTSPWSLSQLIDDLHETTAPNTQPEQFLAVLDAARLHECYKAQTHLQ</sequence>
<dbReference type="SUPFAM" id="SSF57756">
    <property type="entry name" value="Retrovirus zinc finger-like domains"/>
    <property type="match status" value="1"/>
</dbReference>
<feature type="region of interest" description="Disordered" evidence="8">
    <location>
        <begin position="1017"/>
        <end position="1061"/>
    </location>
</feature>
<accession>A0A6A2X6X8</accession>
<dbReference type="SUPFAM" id="SSF53098">
    <property type="entry name" value="Ribonuclease H-like"/>
    <property type="match status" value="1"/>
</dbReference>
<dbReference type="Pfam" id="PF00665">
    <property type="entry name" value="rve"/>
    <property type="match status" value="1"/>
</dbReference>
<dbReference type="Proteomes" id="UP000436088">
    <property type="component" value="Unassembled WGS sequence"/>
</dbReference>
<evidence type="ECO:0000256" key="4">
    <source>
        <dbReference type="ARBA" id="ARBA00023125"/>
    </source>
</evidence>
<dbReference type="Pfam" id="PF22936">
    <property type="entry name" value="Pol_BBD"/>
    <property type="match status" value="1"/>
</dbReference>